<evidence type="ECO:0000313" key="13">
    <source>
        <dbReference type="Proteomes" id="UP000594454"/>
    </source>
</evidence>
<accession>A0A7R8UNA7</accession>
<dbReference type="SUPFAM" id="SSF57850">
    <property type="entry name" value="RING/U-box"/>
    <property type="match status" value="1"/>
</dbReference>
<dbReference type="EMBL" id="LR899011">
    <property type="protein sequence ID" value="CAD7084006.1"/>
    <property type="molecule type" value="Genomic_DNA"/>
</dbReference>
<feature type="compositionally biased region" description="Low complexity" evidence="10">
    <location>
        <begin position="150"/>
        <end position="168"/>
    </location>
</feature>
<feature type="domain" description="RING-type" evidence="11">
    <location>
        <begin position="423"/>
        <end position="461"/>
    </location>
</feature>
<evidence type="ECO:0000313" key="12">
    <source>
        <dbReference type="EMBL" id="CAD7084006.1"/>
    </source>
</evidence>
<keyword evidence="7" id="KW-1133">Transmembrane helix</keyword>
<dbReference type="Pfam" id="PF13920">
    <property type="entry name" value="zf-C3HC4_3"/>
    <property type="match status" value="1"/>
</dbReference>
<dbReference type="InParanoid" id="A0A7R8UNA7"/>
<evidence type="ECO:0000256" key="9">
    <source>
        <dbReference type="PROSITE-ProRule" id="PRU00175"/>
    </source>
</evidence>
<name>A0A7R8UNA7_HERIL</name>
<dbReference type="PANTHER" id="PTHR15860">
    <property type="entry name" value="UNCHARACTERIZED RING FINGER-CONTAINING PROTEIN"/>
    <property type="match status" value="1"/>
</dbReference>
<dbReference type="PROSITE" id="PS00518">
    <property type="entry name" value="ZF_RING_1"/>
    <property type="match status" value="1"/>
</dbReference>
<evidence type="ECO:0000256" key="1">
    <source>
        <dbReference type="ARBA" id="ARBA00004141"/>
    </source>
</evidence>
<dbReference type="GO" id="GO:1904294">
    <property type="term" value="P:positive regulation of ERAD pathway"/>
    <property type="evidence" value="ECO:0007669"/>
    <property type="project" value="InterPro"/>
</dbReference>
<dbReference type="InterPro" id="IPR013083">
    <property type="entry name" value="Znf_RING/FYVE/PHD"/>
</dbReference>
<dbReference type="GO" id="GO:0008270">
    <property type="term" value="F:zinc ion binding"/>
    <property type="evidence" value="ECO:0007669"/>
    <property type="project" value="UniProtKB-KW"/>
</dbReference>
<dbReference type="InterPro" id="IPR017907">
    <property type="entry name" value="Znf_RING_CS"/>
</dbReference>
<evidence type="ECO:0000256" key="4">
    <source>
        <dbReference type="ARBA" id="ARBA00022771"/>
    </source>
</evidence>
<keyword evidence="6" id="KW-0862">Zinc</keyword>
<keyword evidence="5" id="KW-0833">Ubl conjugation pathway</keyword>
<dbReference type="GO" id="GO:0016020">
    <property type="term" value="C:membrane"/>
    <property type="evidence" value="ECO:0007669"/>
    <property type="project" value="UniProtKB-SubCell"/>
</dbReference>
<evidence type="ECO:0000256" key="3">
    <source>
        <dbReference type="ARBA" id="ARBA00022723"/>
    </source>
</evidence>
<comment type="subcellular location">
    <subcellularLocation>
        <location evidence="1">Membrane</location>
        <topology evidence="1">Multi-pass membrane protein</topology>
    </subcellularLocation>
</comment>
<keyword evidence="3" id="KW-0479">Metal-binding</keyword>
<reference evidence="12 13" key="1">
    <citation type="submission" date="2020-11" db="EMBL/GenBank/DDBJ databases">
        <authorList>
            <person name="Wallbank WR R."/>
            <person name="Pardo Diaz C."/>
            <person name="Kozak K."/>
            <person name="Martin S."/>
            <person name="Jiggins C."/>
            <person name="Moest M."/>
            <person name="Warren A I."/>
            <person name="Generalovic N T."/>
            <person name="Byers J.R.P. K."/>
            <person name="Montejo-Kovacevich G."/>
            <person name="Yen C E."/>
        </authorList>
    </citation>
    <scope>NUCLEOTIDE SEQUENCE [LARGE SCALE GENOMIC DNA]</scope>
</reference>
<dbReference type="PANTHER" id="PTHR15860:SF0">
    <property type="entry name" value="LP20373P"/>
    <property type="match status" value="1"/>
</dbReference>
<dbReference type="OrthoDB" id="9049620at2759"/>
<gene>
    <name evidence="12" type="ORF">HERILL_LOCUS6924</name>
</gene>
<feature type="region of interest" description="Disordered" evidence="10">
    <location>
        <begin position="143"/>
        <end position="187"/>
    </location>
</feature>
<evidence type="ECO:0000259" key="11">
    <source>
        <dbReference type="PROSITE" id="PS50089"/>
    </source>
</evidence>
<keyword evidence="4 9" id="KW-0863">Zinc-finger</keyword>
<dbReference type="GO" id="GO:0061630">
    <property type="term" value="F:ubiquitin protein ligase activity"/>
    <property type="evidence" value="ECO:0007669"/>
    <property type="project" value="InterPro"/>
</dbReference>
<evidence type="ECO:0000256" key="7">
    <source>
        <dbReference type="ARBA" id="ARBA00022989"/>
    </source>
</evidence>
<evidence type="ECO:0000256" key="10">
    <source>
        <dbReference type="SAM" id="MobiDB-lite"/>
    </source>
</evidence>
<evidence type="ECO:0000256" key="8">
    <source>
        <dbReference type="ARBA" id="ARBA00023136"/>
    </source>
</evidence>
<dbReference type="InterPro" id="IPR044235">
    <property type="entry name" value="RNFT1/2"/>
</dbReference>
<dbReference type="InterPro" id="IPR001841">
    <property type="entry name" value="Znf_RING"/>
</dbReference>
<dbReference type="AlphaFoldDB" id="A0A7R8UNA7"/>
<keyword evidence="13" id="KW-1185">Reference proteome</keyword>
<dbReference type="Gene3D" id="3.30.40.10">
    <property type="entry name" value="Zinc/RING finger domain, C3HC4 (zinc finger)"/>
    <property type="match status" value="1"/>
</dbReference>
<dbReference type="SMART" id="SM00184">
    <property type="entry name" value="RING"/>
    <property type="match status" value="1"/>
</dbReference>
<keyword evidence="8" id="KW-0472">Membrane</keyword>
<organism evidence="12 13">
    <name type="scientific">Hermetia illucens</name>
    <name type="common">Black soldier fly</name>
    <dbReference type="NCBI Taxonomy" id="343691"/>
    <lineage>
        <taxon>Eukaryota</taxon>
        <taxon>Metazoa</taxon>
        <taxon>Ecdysozoa</taxon>
        <taxon>Arthropoda</taxon>
        <taxon>Hexapoda</taxon>
        <taxon>Insecta</taxon>
        <taxon>Pterygota</taxon>
        <taxon>Neoptera</taxon>
        <taxon>Endopterygota</taxon>
        <taxon>Diptera</taxon>
        <taxon>Brachycera</taxon>
        <taxon>Stratiomyomorpha</taxon>
        <taxon>Stratiomyidae</taxon>
        <taxon>Hermetiinae</taxon>
        <taxon>Hermetia</taxon>
    </lineage>
</organism>
<evidence type="ECO:0000256" key="6">
    <source>
        <dbReference type="ARBA" id="ARBA00022833"/>
    </source>
</evidence>
<evidence type="ECO:0000256" key="2">
    <source>
        <dbReference type="ARBA" id="ARBA00022692"/>
    </source>
</evidence>
<protein>
    <recommendedName>
        <fullName evidence="11">RING-type domain-containing protein</fullName>
    </recommendedName>
</protein>
<keyword evidence="2" id="KW-0812">Transmembrane</keyword>
<evidence type="ECO:0000256" key="5">
    <source>
        <dbReference type="ARBA" id="ARBA00022786"/>
    </source>
</evidence>
<feature type="compositionally biased region" description="Polar residues" evidence="10">
    <location>
        <begin position="169"/>
        <end position="184"/>
    </location>
</feature>
<dbReference type="PROSITE" id="PS50089">
    <property type="entry name" value="ZF_RING_2"/>
    <property type="match status" value="1"/>
</dbReference>
<proteinExistence type="predicted"/>
<sequence>MPSSHTPGHEMRIQIEDNEMQLPTNLRPVSASEFYSIRNATGAVQQNISSILNQARNEIERRTSQTRMWGLQIDAMLQGVQRPPLIPHPLAAIPNNDINRTEAVSTRILPPDPTNRIHILHGNANHSNSNLEGVTVRISLNSDENAAPPTTISAGTSGSTSSISNSASRAETSTSSGGNSSPLRSRSEHPFLDRVAALTRDDPPDLVGRPGRPDLDGVLAEMLAPYPLFRRFIKAATRIFYFMDSSLQKQVARQAQSKKWICLRDIGIMMLCLLYWIKERKDYYNLLLIKNVKWTISFSTLFYSVCITDGILKIITVLIKNVIAALPSRILPYSRRGRFYILIESASQLYRYLAPVELWVVYLTARHSVAVQILCGMTYFFLKSIFLLHHLEFLKNAIVMFPRKVKYGSIPTKEDIEKTGDQCAICHDTYTTPVLLKCNHIFCENCIGSWFRTETTCPMCRAKVAEDMSWLDGQTTQFIQIF</sequence>
<dbReference type="Proteomes" id="UP000594454">
    <property type="component" value="Chromosome 3"/>
</dbReference>